<dbReference type="InterPro" id="IPR036641">
    <property type="entry name" value="HPT_dom_sf"/>
</dbReference>
<dbReference type="EC" id="2.7.13.3" evidence="2"/>
<dbReference type="SMART" id="SM00388">
    <property type="entry name" value="HisKA"/>
    <property type="match status" value="1"/>
</dbReference>
<dbReference type="PRINTS" id="PR00344">
    <property type="entry name" value="BCTRLSENSOR"/>
</dbReference>
<feature type="domain" description="Response regulatory" evidence="9">
    <location>
        <begin position="818"/>
        <end position="934"/>
    </location>
</feature>
<dbReference type="PANTHER" id="PTHR45339">
    <property type="entry name" value="HYBRID SIGNAL TRANSDUCTION HISTIDINE KINASE J"/>
    <property type="match status" value="1"/>
</dbReference>
<dbReference type="Gene3D" id="3.30.450.20">
    <property type="entry name" value="PAS domain"/>
    <property type="match status" value="1"/>
</dbReference>
<dbReference type="PANTHER" id="PTHR45339:SF3">
    <property type="entry name" value="HISTIDINE KINASE"/>
    <property type="match status" value="1"/>
</dbReference>
<dbReference type="SMART" id="SM00387">
    <property type="entry name" value="HATPase_c"/>
    <property type="match status" value="1"/>
</dbReference>
<dbReference type="NCBIfam" id="TIGR00229">
    <property type="entry name" value="sensory_box"/>
    <property type="match status" value="1"/>
</dbReference>
<feature type="domain" description="PAS" evidence="10">
    <location>
        <begin position="407"/>
        <end position="453"/>
    </location>
</feature>
<dbReference type="PROSITE" id="PS50113">
    <property type="entry name" value="PAC"/>
    <property type="match status" value="1"/>
</dbReference>
<dbReference type="InterPro" id="IPR001789">
    <property type="entry name" value="Sig_transdc_resp-reg_receiver"/>
</dbReference>
<dbReference type="InterPro" id="IPR000014">
    <property type="entry name" value="PAS"/>
</dbReference>
<organism evidence="12 13">
    <name type="scientific">Aromatoleum petrolei</name>
    <dbReference type="NCBI Taxonomy" id="76116"/>
    <lineage>
        <taxon>Bacteria</taxon>
        <taxon>Pseudomonadati</taxon>
        <taxon>Pseudomonadota</taxon>
        <taxon>Betaproteobacteria</taxon>
        <taxon>Rhodocyclales</taxon>
        <taxon>Rhodocyclaceae</taxon>
        <taxon>Aromatoleum</taxon>
    </lineage>
</organism>
<keyword evidence="4" id="KW-0902">Two-component regulatory system</keyword>
<dbReference type="Proteomes" id="UP000652074">
    <property type="component" value="Unassembled WGS sequence"/>
</dbReference>
<dbReference type="SUPFAM" id="SSF52172">
    <property type="entry name" value="CheY-like"/>
    <property type="match status" value="1"/>
</dbReference>
<dbReference type="Gene3D" id="3.30.565.10">
    <property type="entry name" value="Histidine kinase-like ATPase, C-terminal domain"/>
    <property type="match status" value="1"/>
</dbReference>
<keyword evidence="7" id="KW-0472">Membrane</keyword>
<dbReference type="CDD" id="cd00082">
    <property type="entry name" value="HisKA"/>
    <property type="match status" value="1"/>
</dbReference>
<dbReference type="PROSITE" id="PS50112">
    <property type="entry name" value="PAS"/>
    <property type="match status" value="1"/>
</dbReference>
<evidence type="ECO:0000259" key="8">
    <source>
        <dbReference type="PROSITE" id="PS50109"/>
    </source>
</evidence>
<evidence type="ECO:0000256" key="2">
    <source>
        <dbReference type="ARBA" id="ARBA00012438"/>
    </source>
</evidence>
<comment type="caution">
    <text evidence="12">The sequence shown here is derived from an EMBL/GenBank/DDBJ whole genome shotgun (WGS) entry which is preliminary data.</text>
</comment>
<keyword evidence="7" id="KW-0812">Transmembrane</keyword>
<feature type="transmembrane region" description="Helical" evidence="7">
    <location>
        <begin position="12"/>
        <end position="35"/>
    </location>
</feature>
<sequence length="1160" mass="125984">MSPKRARIPPFLLAVFLPIALLALLVGVLVIASFTDLRDAHQAARAAESRHLELIDRLARINKDLGDVQHLVNLAIEGAVAGRLDDAAVGRLGDDVKRRLAELDGRVTELSELDVSRHEAREARFHFDDYRARIIGTMGVLLSDPRAAMSGGFNASRHFVEFTTFTRTLILRTIEDERARAEADESDFDAYIRNTLIVGGALITTLVLGWFVLSSWLSERLFALSSALRAFSRDEQDPESLPLVREIAKRPGSLLGDIASAALAFRDSLISREDAERRLRERLKEMSCVYDVARMCDPADLAPAHLVDAVVERLRAAMRFPDLAVARVEAADRARTADGRPLLMAEFADMEDKRWRICVDPVAPSGAEDAMQFLDEKRRLVESAAAHLGSALERRRAAALEAATQAEVRKLSLVVEQAPIAVIVADLDARIEYVNDAFEQVTGYSRAEAIGRNPRFLKSGKTPASTYSDLWATLTRGAAWCGELVNLTRDGREVIESATIIPLRERGGSVTHYVAIKEDITERKRLLEELAAHRENLEQLVVARTAELNAAKLAAEASSRSKSEFLANMSHEIRTPMNAIIGLTHLLERDIGEPEQLDRLRKISSAARHLLRIINDILDLSKIEAGKVQLEAVYFEPGHVVANVFSLLRDRAEHKGLALEADLGALPRGLHGDALRLEQVLLNLVGNAIKFTERGSVRVSGEVVGFEVEQLWLRLEVRDTGIGIASDEQERIFNAFEQADSSTTRRFGGTGLGLAICRRLVELMGGRIGVTSQPGEGSTFWLEVPMGCPHAEECGARAPGSVPASDQGAPPASVAGARVLLVEDNEVNREVALALLARAGIVPDVAEHGRIALDKAGSEAYDLILMDIQMPVMGGLEAARAIRALPGHAGTPILAMTANAFDEDRAACIEAGMNDHISKPVDPERLYAALRRWLPVGGGSQQKGPARDEPRAPAPVSDADGLCAQLGNIPGLDLAAGLRNSGGDFGFYCSLLRRFVATDYAAPLQLALGEGRWADAERAAHALKGVAATLGATAVRDRAAALEAALRSGEPREVNAGQEVLRSLACLVGELRGTFPVQREASLAACEVDLAALREVADLLEALLACDDVSACRVYREHRAAFEAAFGPLARRLESDIDEFAFAEARALLREARDQLEVAS</sequence>
<dbReference type="Gene3D" id="1.20.120.160">
    <property type="entry name" value="HPT domain"/>
    <property type="match status" value="1"/>
</dbReference>
<gene>
    <name evidence="12" type="ORF">GPA26_00300</name>
</gene>
<dbReference type="InterPro" id="IPR011006">
    <property type="entry name" value="CheY-like_superfamily"/>
</dbReference>
<evidence type="ECO:0000259" key="11">
    <source>
        <dbReference type="PROSITE" id="PS50113"/>
    </source>
</evidence>
<evidence type="ECO:0000256" key="5">
    <source>
        <dbReference type="PROSITE-ProRule" id="PRU00169"/>
    </source>
</evidence>
<dbReference type="SMART" id="SM00091">
    <property type="entry name" value="PAS"/>
    <property type="match status" value="1"/>
</dbReference>
<dbReference type="CDD" id="cd00130">
    <property type="entry name" value="PAS"/>
    <property type="match status" value="1"/>
</dbReference>
<keyword evidence="6" id="KW-0175">Coiled coil</keyword>
<dbReference type="CDD" id="cd17546">
    <property type="entry name" value="REC_hyHK_CKI1_RcsC-like"/>
    <property type="match status" value="1"/>
</dbReference>
<evidence type="ECO:0000256" key="4">
    <source>
        <dbReference type="ARBA" id="ARBA00023012"/>
    </source>
</evidence>
<keyword evidence="7" id="KW-1133">Transmembrane helix</keyword>
<dbReference type="InterPro" id="IPR005467">
    <property type="entry name" value="His_kinase_dom"/>
</dbReference>
<evidence type="ECO:0000313" key="13">
    <source>
        <dbReference type="Proteomes" id="UP000652074"/>
    </source>
</evidence>
<dbReference type="InterPro" id="IPR003594">
    <property type="entry name" value="HATPase_dom"/>
</dbReference>
<dbReference type="SUPFAM" id="SSF55874">
    <property type="entry name" value="ATPase domain of HSP90 chaperone/DNA topoisomerase II/histidine kinase"/>
    <property type="match status" value="1"/>
</dbReference>
<feature type="domain" description="PAC" evidence="11">
    <location>
        <begin position="480"/>
        <end position="532"/>
    </location>
</feature>
<evidence type="ECO:0000256" key="7">
    <source>
        <dbReference type="SAM" id="Phobius"/>
    </source>
</evidence>
<dbReference type="EMBL" id="WTVR01000001">
    <property type="protein sequence ID" value="NMF86911.1"/>
    <property type="molecule type" value="Genomic_DNA"/>
</dbReference>
<dbReference type="Gene3D" id="3.40.50.2300">
    <property type="match status" value="1"/>
</dbReference>
<dbReference type="InterPro" id="IPR036097">
    <property type="entry name" value="HisK_dim/P_sf"/>
</dbReference>
<dbReference type="InterPro" id="IPR036890">
    <property type="entry name" value="HATPase_C_sf"/>
</dbReference>
<evidence type="ECO:0000256" key="6">
    <source>
        <dbReference type="SAM" id="Coils"/>
    </source>
</evidence>
<dbReference type="InterPro" id="IPR000700">
    <property type="entry name" value="PAS-assoc_C"/>
</dbReference>
<feature type="coiled-coil region" evidence="6">
    <location>
        <begin position="516"/>
        <end position="543"/>
    </location>
</feature>
<dbReference type="PROSITE" id="PS50109">
    <property type="entry name" value="HIS_KIN"/>
    <property type="match status" value="1"/>
</dbReference>
<dbReference type="InterPro" id="IPR004358">
    <property type="entry name" value="Sig_transdc_His_kin-like_C"/>
</dbReference>
<dbReference type="SMART" id="SM00073">
    <property type="entry name" value="HPT"/>
    <property type="match status" value="1"/>
</dbReference>
<dbReference type="InterPro" id="IPR035965">
    <property type="entry name" value="PAS-like_dom_sf"/>
</dbReference>
<feature type="domain" description="Histidine kinase" evidence="8">
    <location>
        <begin position="568"/>
        <end position="788"/>
    </location>
</feature>
<dbReference type="SMART" id="SM00448">
    <property type="entry name" value="REC"/>
    <property type="match status" value="1"/>
</dbReference>
<dbReference type="SUPFAM" id="SSF47384">
    <property type="entry name" value="Homodimeric domain of signal transducing histidine kinase"/>
    <property type="match status" value="1"/>
</dbReference>
<dbReference type="InterPro" id="IPR001610">
    <property type="entry name" value="PAC"/>
</dbReference>
<dbReference type="Pfam" id="PF02518">
    <property type="entry name" value="HATPase_c"/>
    <property type="match status" value="1"/>
</dbReference>
<proteinExistence type="predicted"/>
<dbReference type="InterPro" id="IPR003661">
    <property type="entry name" value="HisK_dim/P_dom"/>
</dbReference>
<keyword evidence="3 5" id="KW-0597">Phosphoprotein</keyword>
<dbReference type="SMART" id="SM00086">
    <property type="entry name" value="PAC"/>
    <property type="match status" value="1"/>
</dbReference>
<dbReference type="SUPFAM" id="SSF47226">
    <property type="entry name" value="Histidine-containing phosphotransfer domain, HPT domain"/>
    <property type="match status" value="1"/>
</dbReference>
<evidence type="ECO:0000259" key="10">
    <source>
        <dbReference type="PROSITE" id="PS50112"/>
    </source>
</evidence>
<dbReference type="Pfam" id="PF01627">
    <property type="entry name" value="Hpt"/>
    <property type="match status" value="1"/>
</dbReference>
<dbReference type="CDD" id="cd16922">
    <property type="entry name" value="HATPase_EvgS-ArcB-TorS-like"/>
    <property type="match status" value="1"/>
</dbReference>
<dbReference type="Pfam" id="PF13426">
    <property type="entry name" value="PAS_9"/>
    <property type="match status" value="1"/>
</dbReference>
<evidence type="ECO:0000256" key="3">
    <source>
        <dbReference type="ARBA" id="ARBA00022553"/>
    </source>
</evidence>
<protein>
    <recommendedName>
        <fullName evidence="2">histidine kinase</fullName>
        <ecNumber evidence="2">2.7.13.3</ecNumber>
    </recommendedName>
</protein>
<feature type="transmembrane region" description="Helical" evidence="7">
    <location>
        <begin position="196"/>
        <end position="217"/>
    </location>
</feature>
<dbReference type="Pfam" id="PF00512">
    <property type="entry name" value="HisKA"/>
    <property type="match status" value="1"/>
</dbReference>
<dbReference type="SUPFAM" id="SSF55785">
    <property type="entry name" value="PYP-like sensor domain (PAS domain)"/>
    <property type="match status" value="1"/>
</dbReference>
<feature type="modified residue" description="4-aspartylphosphate" evidence="5">
    <location>
        <position position="867"/>
    </location>
</feature>
<reference evidence="12 13" key="1">
    <citation type="submission" date="2019-12" db="EMBL/GenBank/DDBJ databases">
        <title>Comparative genomics gives insights into the taxonomy of the Azoarcus-Aromatoleum group and reveals separate origins of nif in the plant-associated Azoarcus and non-plant-associated Aromatoleum sub-groups.</title>
        <authorList>
            <person name="Lafos M."/>
            <person name="Maluk M."/>
            <person name="Batista M."/>
            <person name="Junghare M."/>
            <person name="Carmona M."/>
            <person name="Faoro H."/>
            <person name="Cruz L.M."/>
            <person name="Battistoni F."/>
            <person name="De Souza E."/>
            <person name="Pedrosa F."/>
            <person name="Chen W.-M."/>
            <person name="Poole P.S."/>
            <person name="Dixon R.A."/>
            <person name="James E.K."/>
        </authorList>
    </citation>
    <scope>NUCLEOTIDE SEQUENCE [LARGE SCALE GENOMIC DNA]</scope>
    <source>
        <strain evidence="12 13">ToN1</strain>
    </source>
</reference>
<name>A0ABX1MJN3_9RHOO</name>
<comment type="catalytic activity">
    <reaction evidence="1">
        <text>ATP + protein L-histidine = ADP + protein N-phospho-L-histidine.</text>
        <dbReference type="EC" id="2.7.13.3"/>
    </reaction>
</comment>
<dbReference type="RefSeq" id="WP_169204402.1">
    <property type="nucleotide sequence ID" value="NZ_CP059560.1"/>
</dbReference>
<evidence type="ECO:0000313" key="12">
    <source>
        <dbReference type="EMBL" id="NMF86911.1"/>
    </source>
</evidence>
<dbReference type="Pfam" id="PF00072">
    <property type="entry name" value="Response_reg"/>
    <property type="match status" value="1"/>
</dbReference>
<keyword evidence="13" id="KW-1185">Reference proteome</keyword>
<evidence type="ECO:0000256" key="1">
    <source>
        <dbReference type="ARBA" id="ARBA00000085"/>
    </source>
</evidence>
<dbReference type="Gene3D" id="1.10.287.130">
    <property type="match status" value="1"/>
</dbReference>
<accession>A0ABX1MJN3</accession>
<dbReference type="InterPro" id="IPR008207">
    <property type="entry name" value="Sig_transdc_His_kin_Hpt_dom"/>
</dbReference>
<dbReference type="PROSITE" id="PS50110">
    <property type="entry name" value="RESPONSE_REGULATORY"/>
    <property type="match status" value="1"/>
</dbReference>
<evidence type="ECO:0000259" key="9">
    <source>
        <dbReference type="PROSITE" id="PS50110"/>
    </source>
</evidence>